<evidence type="ECO:0000313" key="2">
    <source>
        <dbReference type="Proteomes" id="UP000000580"/>
    </source>
</evidence>
<proteinExistence type="predicted"/>
<protein>
    <recommendedName>
        <fullName evidence="3">Nitroreductase</fullName>
    </recommendedName>
</protein>
<dbReference type="GO" id="GO:0016491">
    <property type="term" value="F:oxidoreductase activity"/>
    <property type="evidence" value="ECO:0007669"/>
    <property type="project" value="InterPro"/>
</dbReference>
<name>Q740X3_MYCPA</name>
<dbReference type="AlphaFoldDB" id="Q740X3"/>
<dbReference type="Proteomes" id="UP000000580">
    <property type="component" value="Chromosome"/>
</dbReference>
<dbReference type="eggNOG" id="COG0748">
    <property type="taxonomic scope" value="Bacteria"/>
</dbReference>
<dbReference type="SUPFAM" id="SSF50475">
    <property type="entry name" value="FMN-binding split barrel"/>
    <property type="match status" value="1"/>
</dbReference>
<dbReference type="STRING" id="262316.MAP_1219c"/>
<dbReference type="EMBL" id="AE016958">
    <property type="protein sequence ID" value="AAS03536.1"/>
    <property type="molecule type" value="Genomic_DNA"/>
</dbReference>
<dbReference type="KEGG" id="mpa:MAP_1219c"/>
<reference evidence="1 2" key="1">
    <citation type="journal article" date="2005" name="Proc. Natl. Acad. Sci. U.S.A.">
        <title>The complete genome sequence of Mycobacterium avium subspecies paratuberculosis.</title>
        <authorList>
            <person name="Li L."/>
            <person name="Bannantine J.P."/>
            <person name="Zhang Q."/>
            <person name="Amonsin A."/>
            <person name="May B.J."/>
            <person name="Alt D."/>
            <person name="Banerji N."/>
            <person name="Kanjilal S."/>
            <person name="Kapur V."/>
        </authorList>
    </citation>
    <scope>NUCLEOTIDE SEQUENCE [LARGE SCALE GENOMIC DNA]</scope>
    <source>
        <strain evidence="2">ATCC BAA-968 / K-10</strain>
    </source>
</reference>
<organism evidence="1 2">
    <name type="scientific">Mycolicibacterium paratuberculosis (strain ATCC BAA-968 / K-10)</name>
    <name type="common">Mycobacterium paratuberculosis</name>
    <dbReference type="NCBI Taxonomy" id="262316"/>
    <lineage>
        <taxon>Bacteria</taxon>
        <taxon>Bacillati</taxon>
        <taxon>Actinomycetota</taxon>
        <taxon>Actinomycetes</taxon>
        <taxon>Mycobacteriales</taxon>
        <taxon>Mycobacteriaceae</taxon>
        <taxon>Mycobacterium</taxon>
        <taxon>Mycobacterium avium complex (MAC)</taxon>
    </lineage>
</organism>
<sequence>MLRSRRLMRAPIWIYRARGGAVFGSRILLLEHVGRKSRAPRYAALEVVDHPSPDAYVVASGFGRKAQWFRNIRANPRVRVYAGSHPPRAATARVLDQAEADRALAAYRTRYPRAWQRMRLVLEETLGVPITDTGTPLPMVELRLDQRMHTKKPSTP</sequence>
<dbReference type="InterPro" id="IPR004378">
    <property type="entry name" value="F420H2_quin_Rdtase"/>
</dbReference>
<evidence type="ECO:0008006" key="3">
    <source>
        <dbReference type="Google" id="ProtNLM"/>
    </source>
</evidence>
<keyword evidence="2" id="KW-1185">Reference proteome</keyword>
<dbReference type="InterPro" id="IPR012349">
    <property type="entry name" value="Split_barrel_FMN-bd"/>
</dbReference>
<dbReference type="HOGENOM" id="CLU_134363_0_0_11"/>
<dbReference type="Pfam" id="PF04075">
    <property type="entry name" value="F420H2_quin_red"/>
    <property type="match status" value="1"/>
</dbReference>
<dbReference type="Gene3D" id="2.30.110.10">
    <property type="entry name" value="Electron Transport, Fmn-binding Protein, Chain A"/>
    <property type="match status" value="1"/>
</dbReference>
<accession>Q740X3</accession>
<gene>
    <name evidence="1" type="ordered locus">MAP_1219c</name>
</gene>
<evidence type="ECO:0000313" key="1">
    <source>
        <dbReference type="EMBL" id="AAS03536.1"/>
    </source>
</evidence>
<dbReference type="NCBIfam" id="TIGR00026">
    <property type="entry name" value="hi_GC_TIGR00026"/>
    <property type="match status" value="1"/>
</dbReference>